<dbReference type="KEGG" id="caer:CSV91_07805"/>
<dbReference type="PANTHER" id="PTHR34581">
    <property type="entry name" value="PTS SYSTEM N,N'-DIACETYLCHITOBIOSE-SPECIFIC EIIB COMPONENT"/>
    <property type="match status" value="1"/>
</dbReference>
<dbReference type="CDD" id="cd05564">
    <property type="entry name" value="PTS_IIB_chitobiose_lichenan"/>
    <property type="match status" value="1"/>
</dbReference>
<sequence length="98" mass="10619">MKHIVLMCAAGASTSMLVQRMQQAAEKDGFVCTIEAHPVNQAAEYADSDVILLGPQVRFELNKVKNQVNCPVEPIDMTAYGTMNGEAVLKQARKLLGA</sequence>
<evidence type="ECO:0000256" key="4">
    <source>
        <dbReference type="ARBA" id="ARBA00022679"/>
    </source>
</evidence>
<dbReference type="PROSITE" id="PS51100">
    <property type="entry name" value="PTS_EIIB_TYPE_3"/>
    <property type="match status" value="1"/>
</dbReference>
<evidence type="ECO:0000313" key="10">
    <source>
        <dbReference type="EMBL" id="MZJ86177.1"/>
    </source>
</evidence>
<feature type="domain" description="PTS EIIB type-3" evidence="8">
    <location>
        <begin position="1"/>
        <end position="98"/>
    </location>
</feature>
<evidence type="ECO:0000256" key="2">
    <source>
        <dbReference type="ARBA" id="ARBA00022553"/>
    </source>
</evidence>
<keyword evidence="6" id="KW-0418">Kinase</keyword>
<dbReference type="GO" id="GO:0009401">
    <property type="term" value="P:phosphoenolpyruvate-dependent sugar phosphotransferase system"/>
    <property type="evidence" value="ECO:0007669"/>
    <property type="project" value="UniProtKB-KW"/>
</dbReference>
<dbReference type="AlphaFoldDB" id="A0A2D1TYM2"/>
<name>A0A2D1TYM2_9ACTN</name>
<dbReference type="InterPro" id="IPR051819">
    <property type="entry name" value="PTS_sugar-specific_EIIB"/>
</dbReference>
<keyword evidence="2" id="KW-0597">Phosphoprotein</keyword>
<evidence type="ECO:0000256" key="1">
    <source>
        <dbReference type="ARBA" id="ARBA00022448"/>
    </source>
</evidence>
<gene>
    <name evidence="9" type="ORF">CSV91_07805</name>
    <name evidence="10" type="ORF">GT635_06850</name>
</gene>
<evidence type="ECO:0000256" key="5">
    <source>
        <dbReference type="ARBA" id="ARBA00022683"/>
    </source>
</evidence>
<dbReference type="Gene3D" id="3.40.50.2300">
    <property type="match status" value="1"/>
</dbReference>
<evidence type="ECO:0000256" key="6">
    <source>
        <dbReference type="ARBA" id="ARBA00022777"/>
    </source>
</evidence>
<evidence type="ECO:0000313" key="11">
    <source>
        <dbReference type="Proteomes" id="UP000225608"/>
    </source>
</evidence>
<dbReference type="InterPro" id="IPR013012">
    <property type="entry name" value="PTS_EIIB_3"/>
</dbReference>
<dbReference type="GO" id="GO:0008982">
    <property type="term" value="F:protein-N(PI)-phosphohistidine-sugar phosphotransferase activity"/>
    <property type="evidence" value="ECO:0007669"/>
    <property type="project" value="InterPro"/>
</dbReference>
<evidence type="ECO:0000313" key="9">
    <source>
        <dbReference type="EMBL" id="ATP54439.1"/>
    </source>
</evidence>
<accession>A0A2D1TYM2</accession>
<evidence type="ECO:0000256" key="3">
    <source>
        <dbReference type="ARBA" id="ARBA00022597"/>
    </source>
</evidence>
<reference evidence="10 12" key="2">
    <citation type="journal article" date="2019" name="Nat. Med.">
        <title>A library of human gut bacterial isolates paired with longitudinal multiomics data enables mechanistic microbiome research.</title>
        <authorList>
            <person name="Poyet M."/>
            <person name="Groussin M."/>
            <person name="Gibbons S.M."/>
            <person name="Avila-Pacheco J."/>
            <person name="Jiang X."/>
            <person name="Kearney S.M."/>
            <person name="Perrotta A.R."/>
            <person name="Berdy B."/>
            <person name="Zhao S."/>
            <person name="Lieberman T.D."/>
            <person name="Swanson P.K."/>
            <person name="Smith M."/>
            <person name="Roesemann S."/>
            <person name="Alexander J.E."/>
            <person name="Rich S.A."/>
            <person name="Livny J."/>
            <person name="Vlamakis H."/>
            <person name="Clish C."/>
            <person name="Bullock K."/>
            <person name="Deik A."/>
            <person name="Scott J."/>
            <person name="Pierce K.A."/>
            <person name="Xavier R.J."/>
            <person name="Alm E.J."/>
        </authorList>
    </citation>
    <scope>NUCLEOTIDE SEQUENCE [LARGE SCALE GENOMIC DNA]</scope>
    <source>
        <strain evidence="10 12">BIOML-A10</strain>
    </source>
</reference>
<dbReference type="Proteomes" id="UP000225608">
    <property type="component" value="Chromosome"/>
</dbReference>
<dbReference type="EMBL" id="CP024160">
    <property type="protein sequence ID" value="ATP54439.1"/>
    <property type="molecule type" value="Genomic_DNA"/>
</dbReference>
<protein>
    <submittedName>
        <fullName evidence="9">PTS sugar transporter subunit IIB</fullName>
    </submittedName>
</protein>
<evidence type="ECO:0000313" key="12">
    <source>
        <dbReference type="Proteomes" id="UP000481598"/>
    </source>
</evidence>
<keyword evidence="1" id="KW-0813">Transport</keyword>
<dbReference type="GO" id="GO:0016301">
    <property type="term" value="F:kinase activity"/>
    <property type="evidence" value="ECO:0007669"/>
    <property type="project" value="UniProtKB-KW"/>
</dbReference>
<keyword evidence="4" id="KW-0808">Transferase</keyword>
<dbReference type="EMBL" id="WWTB01000014">
    <property type="protein sequence ID" value="MZJ86177.1"/>
    <property type="molecule type" value="Genomic_DNA"/>
</dbReference>
<dbReference type="Pfam" id="PF02302">
    <property type="entry name" value="PTS_IIB"/>
    <property type="match status" value="1"/>
</dbReference>
<organism evidence="9 11">
    <name type="scientific">Collinsella aerofaciens</name>
    <dbReference type="NCBI Taxonomy" id="74426"/>
    <lineage>
        <taxon>Bacteria</taxon>
        <taxon>Bacillati</taxon>
        <taxon>Actinomycetota</taxon>
        <taxon>Coriobacteriia</taxon>
        <taxon>Coriobacteriales</taxon>
        <taxon>Coriobacteriaceae</taxon>
        <taxon>Collinsella</taxon>
    </lineage>
</organism>
<keyword evidence="3 9" id="KW-0762">Sugar transport</keyword>
<dbReference type="PANTHER" id="PTHR34581:SF2">
    <property type="entry name" value="PTS SYSTEM N,N'-DIACETYLCHITOBIOSE-SPECIFIC EIIB COMPONENT"/>
    <property type="match status" value="1"/>
</dbReference>
<proteinExistence type="predicted"/>
<feature type="modified residue" description="Phosphocysteine; by EIIA" evidence="7">
    <location>
        <position position="8"/>
    </location>
</feature>
<keyword evidence="5" id="KW-0598">Phosphotransferase system</keyword>
<dbReference type="SUPFAM" id="SSF52794">
    <property type="entry name" value="PTS system IIB component-like"/>
    <property type="match status" value="1"/>
</dbReference>
<evidence type="ECO:0000259" key="8">
    <source>
        <dbReference type="PROSITE" id="PS51100"/>
    </source>
</evidence>
<dbReference type="InterPro" id="IPR036095">
    <property type="entry name" value="PTS_EIIB-like_sf"/>
</dbReference>
<reference evidence="9 11" key="1">
    <citation type="submission" date="2017-10" db="EMBL/GenBank/DDBJ databases">
        <title>Complete genome sequence of Collinsella aerofaciens isolated from the gut of a healthy adult Indian.</title>
        <authorList>
            <person name="Bag S."/>
            <person name="Ghosh T.S."/>
            <person name="Das B."/>
        </authorList>
    </citation>
    <scope>NUCLEOTIDE SEQUENCE [LARGE SCALE GENOMIC DNA]</scope>
    <source>
        <strain evidence="9">Indica</strain>
        <strain evidence="11">indica</strain>
    </source>
</reference>
<dbReference type="InterPro" id="IPR003501">
    <property type="entry name" value="PTS_EIIB_2/3"/>
</dbReference>
<dbReference type="RefSeq" id="WP_089572594.1">
    <property type="nucleotide sequence ID" value="NZ_CP024160.1"/>
</dbReference>
<dbReference type="Proteomes" id="UP000481598">
    <property type="component" value="Unassembled WGS sequence"/>
</dbReference>
<evidence type="ECO:0000256" key="7">
    <source>
        <dbReference type="PROSITE-ProRule" id="PRU00423"/>
    </source>
</evidence>